<dbReference type="GeneID" id="70178182"/>
<gene>
    <name evidence="1" type="ORF">B0I36DRAFT_159366</name>
</gene>
<sequence length="217" mass="23445">MPWVLAFPSPMRSSYLTDGQQMRCGIPLSGENHCQQDGHHAHYRAMLHRQICSRDAGERPCPPSPGLAPDSGLALSPSLCTLGWSTLHRGSAGRTRLPAMPGLTCMFHVWAPVSVVSPQCEARKGITRLRHSVQTTGGGVLSYGRPQMPGRPSVQQSQANICLRAPGLQVVIATILLLSHPASKFPHSHSIRSSYISLSNPEPTITPTSVTHLHNTT</sequence>
<keyword evidence="2" id="KW-1185">Reference proteome</keyword>
<accession>A0A9P8Y0K0</accession>
<dbReference type="Proteomes" id="UP000756346">
    <property type="component" value="Unassembled WGS sequence"/>
</dbReference>
<name>A0A9P8Y0K0_9PEZI</name>
<dbReference type="RefSeq" id="XP_046009725.1">
    <property type="nucleotide sequence ID" value="XM_046148636.1"/>
</dbReference>
<dbReference type="AlphaFoldDB" id="A0A9P8Y0K0"/>
<evidence type="ECO:0000313" key="1">
    <source>
        <dbReference type="EMBL" id="KAH7026508.1"/>
    </source>
</evidence>
<evidence type="ECO:0000313" key="2">
    <source>
        <dbReference type="Proteomes" id="UP000756346"/>
    </source>
</evidence>
<proteinExistence type="predicted"/>
<reference evidence="1" key="1">
    <citation type="journal article" date="2021" name="Nat. Commun.">
        <title>Genetic determinants of endophytism in the Arabidopsis root mycobiome.</title>
        <authorList>
            <person name="Mesny F."/>
            <person name="Miyauchi S."/>
            <person name="Thiergart T."/>
            <person name="Pickel B."/>
            <person name="Atanasova L."/>
            <person name="Karlsson M."/>
            <person name="Huettel B."/>
            <person name="Barry K.W."/>
            <person name="Haridas S."/>
            <person name="Chen C."/>
            <person name="Bauer D."/>
            <person name="Andreopoulos W."/>
            <person name="Pangilinan J."/>
            <person name="LaButti K."/>
            <person name="Riley R."/>
            <person name="Lipzen A."/>
            <person name="Clum A."/>
            <person name="Drula E."/>
            <person name="Henrissat B."/>
            <person name="Kohler A."/>
            <person name="Grigoriev I.V."/>
            <person name="Martin F.M."/>
            <person name="Hacquard S."/>
        </authorList>
    </citation>
    <scope>NUCLEOTIDE SEQUENCE</scope>
    <source>
        <strain evidence="1">MPI-CAGE-CH-0230</strain>
    </source>
</reference>
<dbReference type="EMBL" id="JAGTJQ010000008">
    <property type="protein sequence ID" value="KAH7026508.1"/>
    <property type="molecule type" value="Genomic_DNA"/>
</dbReference>
<comment type="caution">
    <text evidence="1">The sequence shown here is derived from an EMBL/GenBank/DDBJ whole genome shotgun (WGS) entry which is preliminary data.</text>
</comment>
<protein>
    <submittedName>
        <fullName evidence="1">Uncharacterized protein</fullName>
    </submittedName>
</protein>
<organism evidence="1 2">
    <name type="scientific">Microdochium trichocladiopsis</name>
    <dbReference type="NCBI Taxonomy" id="1682393"/>
    <lineage>
        <taxon>Eukaryota</taxon>
        <taxon>Fungi</taxon>
        <taxon>Dikarya</taxon>
        <taxon>Ascomycota</taxon>
        <taxon>Pezizomycotina</taxon>
        <taxon>Sordariomycetes</taxon>
        <taxon>Xylariomycetidae</taxon>
        <taxon>Xylariales</taxon>
        <taxon>Microdochiaceae</taxon>
        <taxon>Microdochium</taxon>
    </lineage>
</organism>